<feature type="binding site" evidence="10">
    <location>
        <position position="159"/>
    </location>
    <ligand>
        <name>substrate</name>
    </ligand>
</feature>
<proteinExistence type="inferred from homology"/>
<dbReference type="Gene3D" id="3.40.800.20">
    <property type="entry name" value="Histone deacetylase domain"/>
    <property type="match status" value="1"/>
</dbReference>
<dbReference type="EC" id="3.5.1.98" evidence="2 8"/>
<dbReference type="GO" id="GO:0040029">
    <property type="term" value="P:epigenetic regulation of gene expression"/>
    <property type="evidence" value="ECO:0007669"/>
    <property type="project" value="TreeGrafter"/>
</dbReference>
<feature type="region of interest" description="Disordered" evidence="12">
    <location>
        <begin position="420"/>
        <end position="459"/>
    </location>
</feature>
<evidence type="ECO:0000256" key="10">
    <source>
        <dbReference type="PIRSR" id="PIRSR037913-2"/>
    </source>
</evidence>
<feature type="binding site" evidence="11">
    <location>
        <position position="188"/>
    </location>
    <ligand>
        <name>a divalent metal cation</name>
        <dbReference type="ChEBI" id="CHEBI:60240"/>
    </ligand>
</feature>
<dbReference type="GO" id="GO:0141221">
    <property type="term" value="F:histone deacetylase activity, hydrolytic mechanism"/>
    <property type="evidence" value="ECO:0007669"/>
    <property type="project" value="UniProtKB-EC"/>
</dbReference>
<evidence type="ECO:0000256" key="1">
    <source>
        <dbReference type="ARBA" id="ARBA00004123"/>
    </source>
</evidence>
<dbReference type="GO" id="GO:0046872">
    <property type="term" value="F:metal ion binding"/>
    <property type="evidence" value="ECO:0007669"/>
    <property type="project" value="UniProtKB-KW"/>
</dbReference>
<dbReference type="InterPro" id="IPR003084">
    <property type="entry name" value="HDAC_I/II"/>
</dbReference>
<feature type="binding site" evidence="10">
    <location>
        <position position="321"/>
    </location>
    <ligand>
        <name>substrate</name>
    </ligand>
</feature>
<dbReference type="PANTHER" id="PTHR10625:SF36">
    <property type="entry name" value="HISTONE DEACETYLASE 3"/>
    <property type="match status" value="1"/>
</dbReference>
<dbReference type="PANTHER" id="PTHR10625">
    <property type="entry name" value="HISTONE DEACETYLASE HDAC1-RELATED"/>
    <property type="match status" value="1"/>
</dbReference>
<evidence type="ECO:0000256" key="7">
    <source>
        <dbReference type="ARBA" id="ARBA00023242"/>
    </source>
</evidence>
<dbReference type="InterPro" id="IPR023801">
    <property type="entry name" value="His_deacetylse_dom"/>
</dbReference>
<dbReference type="Proteomes" id="UP000799772">
    <property type="component" value="Unassembled WGS sequence"/>
</dbReference>
<evidence type="ECO:0000256" key="9">
    <source>
        <dbReference type="PIRSR" id="PIRSR037913-1"/>
    </source>
</evidence>
<dbReference type="InterPro" id="IPR023696">
    <property type="entry name" value="Ureohydrolase_dom_sf"/>
</dbReference>
<feature type="domain" description="Histone deacetylase" evidence="13">
    <location>
        <begin position="36"/>
        <end position="335"/>
    </location>
</feature>
<feature type="binding site" evidence="11">
    <location>
        <position position="280"/>
    </location>
    <ligand>
        <name>a divalent metal cation</name>
        <dbReference type="ChEBI" id="CHEBI:60240"/>
    </ligand>
</feature>
<dbReference type="GO" id="GO:0070210">
    <property type="term" value="C:Rpd3L-Expanded complex"/>
    <property type="evidence" value="ECO:0007669"/>
    <property type="project" value="TreeGrafter"/>
</dbReference>
<reference evidence="14" key="1">
    <citation type="journal article" date="2020" name="Stud. Mycol.">
        <title>101 Dothideomycetes genomes: a test case for predicting lifestyles and emergence of pathogens.</title>
        <authorList>
            <person name="Haridas S."/>
            <person name="Albert R."/>
            <person name="Binder M."/>
            <person name="Bloem J."/>
            <person name="Labutti K."/>
            <person name="Salamov A."/>
            <person name="Andreopoulos B."/>
            <person name="Baker S."/>
            <person name="Barry K."/>
            <person name="Bills G."/>
            <person name="Bluhm B."/>
            <person name="Cannon C."/>
            <person name="Castanera R."/>
            <person name="Culley D."/>
            <person name="Daum C."/>
            <person name="Ezra D."/>
            <person name="Gonzalez J."/>
            <person name="Henrissat B."/>
            <person name="Kuo A."/>
            <person name="Liang C."/>
            <person name="Lipzen A."/>
            <person name="Lutzoni F."/>
            <person name="Magnuson J."/>
            <person name="Mondo S."/>
            <person name="Nolan M."/>
            <person name="Ohm R."/>
            <person name="Pangilinan J."/>
            <person name="Park H.-J."/>
            <person name="Ramirez L."/>
            <person name="Alfaro M."/>
            <person name="Sun H."/>
            <person name="Tritt A."/>
            <person name="Yoshinaga Y."/>
            <person name="Zwiers L.-H."/>
            <person name="Turgeon B."/>
            <person name="Goodwin S."/>
            <person name="Spatafora J."/>
            <person name="Crous P."/>
            <person name="Grigoriev I."/>
        </authorList>
    </citation>
    <scope>NUCLEOTIDE SEQUENCE</scope>
    <source>
        <strain evidence="14">CBS 133067</strain>
    </source>
</reference>
<dbReference type="PIRSF" id="PIRSF037913">
    <property type="entry name" value="His_deacetylse_1"/>
    <property type="match status" value="1"/>
</dbReference>
<feature type="binding site" evidence="11">
    <location>
        <position position="186"/>
    </location>
    <ligand>
        <name>a divalent metal cation</name>
        <dbReference type="ChEBI" id="CHEBI:60240"/>
    </ligand>
</feature>
<dbReference type="InterPro" id="IPR000286">
    <property type="entry name" value="HDACs"/>
</dbReference>
<keyword evidence="5 8" id="KW-0805">Transcription regulation</keyword>
<evidence type="ECO:0000256" key="2">
    <source>
        <dbReference type="ARBA" id="ARBA00012111"/>
    </source>
</evidence>
<keyword evidence="4 8" id="KW-0156">Chromatin regulator</keyword>
<keyword evidence="3 8" id="KW-0378">Hydrolase</keyword>
<keyword evidence="7 8" id="KW-0539">Nucleus</keyword>
<gene>
    <name evidence="14" type="ORF">NA57DRAFT_67818</name>
</gene>
<accession>A0A9P4IAH5</accession>
<evidence type="ECO:0000256" key="11">
    <source>
        <dbReference type="PIRSR" id="PIRSR037913-3"/>
    </source>
</evidence>
<keyword evidence="11" id="KW-0479">Metal-binding</keyword>
<comment type="catalytic activity">
    <reaction evidence="8">
        <text>N(6)-acetyl-L-lysyl-[histone] + H2O = L-lysyl-[histone] + acetate</text>
        <dbReference type="Rhea" id="RHEA:58196"/>
        <dbReference type="Rhea" id="RHEA-COMP:9845"/>
        <dbReference type="Rhea" id="RHEA-COMP:11338"/>
        <dbReference type="ChEBI" id="CHEBI:15377"/>
        <dbReference type="ChEBI" id="CHEBI:29969"/>
        <dbReference type="ChEBI" id="CHEBI:30089"/>
        <dbReference type="ChEBI" id="CHEBI:61930"/>
        <dbReference type="EC" id="3.5.1.98"/>
    </reaction>
</comment>
<evidence type="ECO:0000256" key="12">
    <source>
        <dbReference type="SAM" id="MobiDB-lite"/>
    </source>
</evidence>
<dbReference type="Pfam" id="PF00850">
    <property type="entry name" value="Hist_deacetyl"/>
    <property type="match status" value="1"/>
</dbReference>
<keyword evidence="6 8" id="KW-0804">Transcription</keyword>
<sequence length="459" mass="52255">MIEREADANGIERPKGYNVSFHFNSKAEQHHFGQSHPMKPWRLTLTKQLVLSYGLQFAMDIFETLPATMDQLAAFHSRDYLEYLSRITPDQSEVIANNFKIFGLGPEGDCPVFDGMWDYCRLYSGASIDAARNLISNQADIAINWSGGLHHAMKKWASGFCYINDIVLAIQQLLTVVPRVLYVDIDIHHGDGVQHAFWSTDRVMTLSYHKFDPETFFPGTGGKDETGPKNLVNPGAHYSLNVPLHDGIDDAQYEDLFDHCTGACIEKFNPQAIVLQCGADSLGGDRLGKFNLNIKAHGHCVDFVKRRSHNRRLLVIGGGGYTPRNVARAWCHETSLCVGATLRNQLPAHIPYRQAFMSAENGGGELYPNLSHITTRRHENKHDKGYLESLKKNIDEQLKYVENAPSVQMQEIPNDYIKIREEEDERMRDEEEDRDRERLEAQRKKREKNFGGRAEFRAF</sequence>
<name>A0A9P4IAH5_9PEZI</name>
<keyword evidence="15" id="KW-1185">Reference proteome</keyword>
<evidence type="ECO:0000256" key="6">
    <source>
        <dbReference type="ARBA" id="ARBA00023163"/>
    </source>
</evidence>
<dbReference type="PRINTS" id="PR01271">
    <property type="entry name" value="HISDACETLASE"/>
</dbReference>
<organism evidence="14 15">
    <name type="scientific">Rhizodiscina lignyota</name>
    <dbReference type="NCBI Taxonomy" id="1504668"/>
    <lineage>
        <taxon>Eukaryota</taxon>
        <taxon>Fungi</taxon>
        <taxon>Dikarya</taxon>
        <taxon>Ascomycota</taxon>
        <taxon>Pezizomycotina</taxon>
        <taxon>Dothideomycetes</taxon>
        <taxon>Pleosporomycetidae</taxon>
        <taxon>Aulographales</taxon>
        <taxon>Rhizodiscinaceae</taxon>
        <taxon>Rhizodiscina</taxon>
    </lineage>
</organism>
<comment type="similarity">
    <text evidence="8">Belongs to the histone deacetylase family. HD Type 1 subfamily.</text>
</comment>
<evidence type="ECO:0000256" key="3">
    <source>
        <dbReference type="ARBA" id="ARBA00022801"/>
    </source>
</evidence>
<dbReference type="PRINTS" id="PR01270">
    <property type="entry name" value="HDASUPER"/>
</dbReference>
<dbReference type="OrthoDB" id="1918432at2759"/>
<evidence type="ECO:0000256" key="4">
    <source>
        <dbReference type="ARBA" id="ARBA00022853"/>
    </source>
</evidence>
<evidence type="ECO:0000313" key="15">
    <source>
        <dbReference type="Proteomes" id="UP000799772"/>
    </source>
</evidence>
<protein>
    <recommendedName>
        <fullName evidence="2 8">Histone deacetylase</fullName>
        <ecNumber evidence="2 8">3.5.1.98</ecNumber>
    </recommendedName>
</protein>
<evidence type="ECO:0000256" key="8">
    <source>
        <dbReference type="PIRNR" id="PIRNR037913"/>
    </source>
</evidence>
<evidence type="ECO:0000256" key="5">
    <source>
        <dbReference type="ARBA" id="ARBA00023015"/>
    </source>
</evidence>
<dbReference type="EMBL" id="ML978131">
    <property type="protein sequence ID" value="KAF2095374.1"/>
    <property type="molecule type" value="Genomic_DNA"/>
</dbReference>
<dbReference type="AlphaFoldDB" id="A0A9P4IAH5"/>
<comment type="subcellular location">
    <subcellularLocation>
        <location evidence="1 8">Nucleus</location>
    </subcellularLocation>
</comment>
<feature type="binding site" evidence="10">
    <location>
        <position position="109"/>
    </location>
    <ligand>
        <name>substrate</name>
    </ligand>
</feature>
<dbReference type="InterPro" id="IPR037138">
    <property type="entry name" value="His_deacetylse_dom_sf"/>
</dbReference>
<evidence type="ECO:0000259" key="13">
    <source>
        <dbReference type="Pfam" id="PF00850"/>
    </source>
</evidence>
<comment type="caution">
    <text evidence="14">The sequence shown here is derived from an EMBL/GenBank/DDBJ whole genome shotgun (WGS) entry which is preliminary data.</text>
</comment>
<feature type="active site" description="Proton acceptor" evidence="9">
    <location>
        <position position="151"/>
    </location>
</feature>
<dbReference type="SUPFAM" id="SSF52768">
    <property type="entry name" value="Arginase/deacetylase"/>
    <property type="match status" value="1"/>
</dbReference>
<evidence type="ECO:0000313" key="14">
    <source>
        <dbReference type="EMBL" id="KAF2095374.1"/>
    </source>
</evidence>